<dbReference type="SUPFAM" id="SSF46785">
    <property type="entry name" value="Winged helix' DNA-binding domain"/>
    <property type="match status" value="1"/>
</dbReference>
<dbReference type="InterPro" id="IPR036390">
    <property type="entry name" value="WH_DNA-bd_sf"/>
</dbReference>
<dbReference type="PANTHER" id="PTHR30537">
    <property type="entry name" value="HTH-TYPE TRANSCRIPTIONAL REGULATOR"/>
    <property type="match status" value="1"/>
</dbReference>
<evidence type="ECO:0000259" key="5">
    <source>
        <dbReference type="PROSITE" id="PS50931"/>
    </source>
</evidence>
<dbReference type="InterPro" id="IPR036388">
    <property type="entry name" value="WH-like_DNA-bd_sf"/>
</dbReference>
<gene>
    <name evidence="6" type="ORF">NX774_19135</name>
</gene>
<evidence type="ECO:0000256" key="4">
    <source>
        <dbReference type="ARBA" id="ARBA00023163"/>
    </source>
</evidence>
<evidence type="ECO:0000256" key="3">
    <source>
        <dbReference type="ARBA" id="ARBA00023125"/>
    </source>
</evidence>
<dbReference type="SUPFAM" id="SSF53850">
    <property type="entry name" value="Periplasmic binding protein-like II"/>
    <property type="match status" value="1"/>
</dbReference>
<evidence type="ECO:0000313" key="6">
    <source>
        <dbReference type="EMBL" id="MCS0810043.1"/>
    </source>
</evidence>
<dbReference type="Gene3D" id="1.10.10.10">
    <property type="entry name" value="Winged helix-like DNA-binding domain superfamily/Winged helix DNA-binding domain"/>
    <property type="match status" value="1"/>
</dbReference>
<name>A0ABT2DFE4_9BURK</name>
<sequence>MLDDLPALIAFARIVSAGSMSAAARELGLPLSVVSKRLALLEKTVGVRLLQRTTRRQSLTEEGAQFHARVLRILEEVEQAELLLTHSRQEVGGLLRVTAPAEFGVQHIVPIVTDFQRQHPALAIQLELTDAVVNLLETGQDLAIRFGSLQDSTMIARRLAPNYRVACASPAYLAQHGVPTHPSELSRHRCILIGDQRFAQWRFQGAEPVTVRVTGAIVTNDGQAAHAFAVQGAGIVLKSIWDVGDDLLQGRLQRVLPAHSMPTAPLQAIVPHSQHLAPRVRAFIDYLQMRLQQAWRWEAAANERSPHGQAAPG</sequence>
<dbReference type="EMBL" id="JANUHB010000005">
    <property type="protein sequence ID" value="MCS0810043.1"/>
    <property type="molecule type" value="Genomic_DNA"/>
</dbReference>
<dbReference type="PROSITE" id="PS50931">
    <property type="entry name" value="HTH_LYSR"/>
    <property type="match status" value="1"/>
</dbReference>
<dbReference type="RefSeq" id="WP_258823872.1">
    <property type="nucleotide sequence ID" value="NZ_JANUHB010000005.1"/>
</dbReference>
<dbReference type="InterPro" id="IPR058163">
    <property type="entry name" value="LysR-type_TF_proteobact-type"/>
</dbReference>
<keyword evidence="4" id="KW-0804">Transcription</keyword>
<evidence type="ECO:0000313" key="7">
    <source>
        <dbReference type="Proteomes" id="UP001206126"/>
    </source>
</evidence>
<dbReference type="Pfam" id="PF00126">
    <property type="entry name" value="HTH_1"/>
    <property type="match status" value="1"/>
</dbReference>
<organism evidence="6 7">
    <name type="scientific">Massilia agilis</name>
    <dbReference type="NCBI Taxonomy" id="1811226"/>
    <lineage>
        <taxon>Bacteria</taxon>
        <taxon>Pseudomonadati</taxon>
        <taxon>Pseudomonadota</taxon>
        <taxon>Betaproteobacteria</taxon>
        <taxon>Burkholderiales</taxon>
        <taxon>Oxalobacteraceae</taxon>
        <taxon>Telluria group</taxon>
        <taxon>Massilia</taxon>
    </lineage>
</organism>
<comment type="similarity">
    <text evidence="1">Belongs to the LysR transcriptional regulatory family.</text>
</comment>
<dbReference type="PANTHER" id="PTHR30537:SF5">
    <property type="entry name" value="HTH-TYPE TRANSCRIPTIONAL ACTIVATOR TTDR-RELATED"/>
    <property type="match status" value="1"/>
</dbReference>
<dbReference type="CDD" id="cd08422">
    <property type="entry name" value="PBP2_CrgA_like"/>
    <property type="match status" value="1"/>
</dbReference>
<evidence type="ECO:0000256" key="1">
    <source>
        <dbReference type="ARBA" id="ARBA00009437"/>
    </source>
</evidence>
<keyword evidence="2" id="KW-0805">Transcription regulation</keyword>
<proteinExistence type="inferred from homology"/>
<evidence type="ECO:0000256" key="2">
    <source>
        <dbReference type="ARBA" id="ARBA00023015"/>
    </source>
</evidence>
<dbReference type="InterPro" id="IPR000847">
    <property type="entry name" value="LysR_HTH_N"/>
</dbReference>
<accession>A0ABT2DFE4</accession>
<dbReference type="InterPro" id="IPR005119">
    <property type="entry name" value="LysR_subst-bd"/>
</dbReference>
<feature type="domain" description="HTH lysR-type" evidence="5">
    <location>
        <begin position="3"/>
        <end position="60"/>
    </location>
</feature>
<keyword evidence="7" id="KW-1185">Reference proteome</keyword>
<dbReference type="Proteomes" id="UP001206126">
    <property type="component" value="Unassembled WGS sequence"/>
</dbReference>
<dbReference type="Pfam" id="PF03466">
    <property type="entry name" value="LysR_substrate"/>
    <property type="match status" value="1"/>
</dbReference>
<protein>
    <submittedName>
        <fullName evidence="6">LysR family transcriptional regulator</fullName>
    </submittedName>
</protein>
<reference evidence="6 7" key="1">
    <citation type="submission" date="2022-08" db="EMBL/GenBank/DDBJ databases">
        <title>Reclassification of Massilia species as members of the genera Telluria, Duganella, Pseudoduganella, Mokoshia gen. nov. and Zemynaea gen. nov. using orthogonal and non-orthogonal genome-based approaches.</title>
        <authorList>
            <person name="Bowman J.P."/>
        </authorList>
    </citation>
    <scope>NUCLEOTIDE SEQUENCE [LARGE SCALE GENOMIC DNA]</scope>
    <source>
        <strain evidence="6 7">JCM 31605</strain>
    </source>
</reference>
<keyword evidence="3" id="KW-0238">DNA-binding</keyword>
<comment type="caution">
    <text evidence="6">The sequence shown here is derived from an EMBL/GenBank/DDBJ whole genome shotgun (WGS) entry which is preliminary data.</text>
</comment>
<dbReference type="Gene3D" id="3.40.190.290">
    <property type="match status" value="1"/>
</dbReference>